<dbReference type="EMBL" id="CCKQ01008815">
    <property type="protein sequence ID" value="CDW80282.1"/>
    <property type="molecule type" value="Genomic_DNA"/>
</dbReference>
<dbReference type="InParanoid" id="A0A078AFI9"/>
<protein>
    <submittedName>
        <fullName evidence="2">Uncharacterized protein</fullName>
    </submittedName>
</protein>
<dbReference type="InterPro" id="IPR036651">
    <property type="entry name" value="Gln_synt_N_sf"/>
</dbReference>
<dbReference type="Proteomes" id="UP000039865">
    <property type="component" value="Unassembled WGS sequence"/>
</dbReference>
<gene>
    <name evidence="2" type="primary">Contig11522.g12327</name>
    <name evidence="2" type="ORF">STYLEM_9278</name>
</gene>
<name>A0A078AFI9_STYLE</name>
<dbReference type="GO" id="GO:0006542">
    <property type="term" value="P:glutamine biosynthetic process"/>
    <property type="evidence" value="ECO:0007669"/>
    <property type="project" value="InterPro"/>
</dbReference>
<dbReference type="InterPro" id="IPR014746">
    <property type="entry name" value="Gln_synth/guanido_kin_cat_dom"/>
</dbReference>
<sequence length="413" mass="48560">MRSQLVYSTRRYISSNWTFQKGKLTLQKLKDKSTIDETINQVNVVFPDQFGRLTGLKLNAEYFADEVEKHQKQSTSEKESLPFFEYKYNPFRFDVQGKPITFDDDVKLSKSIRLVPDLDTLREQPWLSKEAVVMADVYDIETDKKIKFAPRNLMKETINQLNFSKDLDQVKSQIMFSFVLHKLGKEEKDQHHNSHKGMLTLEQGWGEVLDDCKKSLHNIGIPVQAKDQTHINNQFRFHLRQVQGNLLSQCDMFHLGKHAMKFIGYTHQYDISSLPIDSSKNPNDLILNLEGMEIHPSVLQNILYFAPNINSVRRLRDRKNGDIFKQKGEQSYEIAISAPDVNLYLALSNLLKTQPNHEKALKIPRNYEEALGMFEEYKDNQDSEVYNYYHQLFKHEQNEFNDFFTKWEVNRIY</sequence>
<dbReference type="PANTHER" id="PTHR43785:SF2">
    <property type="entry name" value="TYPE-1 GLUTAMINE SYNTHETASE 1"/>
    <property type="match status" value="1"/>
</dbReference>
<proteinExistence type="predicted"/>
<dbReference type="SUPFAM" id="SSF55931">
    <property type="entry name" value="Glutamine synthetase/guanido kinase"/>
    <property type="match status" value="1"/>
</dbReference>
<evidence type="ECO:0000256" key="1">
    <source>
        <dbReference type="ARBA" id="ARBA00022598"/>
    </source>
</evidence>
<reference evidence="2 3" key="1">
    <citation type="submission" date="2014-06" db="EMBL/GenBank/DDBJ databases">
        <authorList>
            <person name="Swart Estienne"/>
        </authorList>
    </citation>
    <scope>NUCLEOTIDE SEQUENCE [LARGE SCALE GENOMIC DNA]</scope>
    <source>
        <strain evidence="2 3">130c</strain>
    </source>
</reference>
<evidence type="ECO:0000313" key="2">
    <source>
        <dbReference type="EMBL" id="CDW80282.1"/>
    </source>
</evidence>
<dbReference type="SUPFAM" id="SSF54368">
    <property type="entry name" value="Glutamine synthetase, N-terminal domain"/>
    <property type="match status" value="1"/>
</dbReference>
<keyword evidence="1" id="KW-0436">Ligase</keyword>
<evidence type="ECO:0000313" key="3">
    <source>
        <dbReference type="Proteomes" id="UP000039865"/>
    </source>
</evidence>
<dbReference type="PANTHER" id="PTHR43785">
    <property type="entry name" value="GAMMA-GLUTAMYLPUTRESCINE SYNTHETASE"/>
    <property type="match status" value="1"/>
</dbReference>
<dbReference type="GO" id="GO:0004356">
    <property type="term" value="F:glutamine synthetase activity"/>
    <property type="evidence" value="ECO:0007669"/>
    <property type="project" value="InterPro"/>
</dbReference>
<dbReference type="Gene3D" id="3.10.20.70">
    <property type="entry name" value="Glutamine synthetase, N-terminal domain"/>
    <property type="match status" value="1"/>
</dbReference>
<keyword evidence="3" id="KW-1185">Reference proteome</keyword>
<organism evidence="2 3">
    <name type="scientific">Stylonychia lemnae</name>
    <name type="common">Ciliate</name>
    <dbReference type="NCBI Taxonomy" id="5949"/>
    <lineage>
        <taxon>Eukaryota</taxon>
        <taxon>Sar</taxon>
        <taxon>Alveolata</taxon>
        <taxon>Ciliophora</taxon>
        <taxon>Intramacronucleata</taxon>
        <taxon>Spirotrichea</taxon>
        <taxon>Stichotrichia</taxon>
        <taxon>Sporadotrichida</taxon>
        <taxon>Oxytrichidae</taxon>
        <taxon>Stylonychinae</taxon>
        <taxon>Stylonychia</taxon>
    </lineage>
</organism>
<accession>A0A078AFI9</accession>
<dbReference type="AlphaFoldDB" id="A0A078AFI9"/>